<sequence length="1092" mass="122601">MLALFALNLSPFNSIAQTDAQTGARTPSRDMEAFAAVGLASNILQFLQFAREIALEANEIHNSATGNTKELEGVEKTCLFLEKLTSGLVPPLSPAELGALPPERRPMEEEITLARVALRCKEAADNLHKELNNMKAGSSKSSWGRAASIRLSLKNWASQPRITSLQKTVNENRKDLLLSLHAVTTRKQSSVLRHLEELKSTTSHLVHDHPRQLQGVTDLVDQVKTATDKLIVGTKDNSISFATISRQLDQILAASKRHWGAEHALVETLFYETLSMRHESIPEAHKETFKWLFVSDSAGESRRLNHSKPAPPDSAEQGHGLERPKPTILEWLRTGERIYWVSGKPGSGKSTLMKYMVNSHEVQTALRRWAYPNTCVIAACYFWNAGTRMQKSIEGLLRSLLFDIFARNPELIPIGAPERWEALKNGPQTQRYRGPGSGDVLQPWTVPEMIDALARLGSTQAVPIRFCLFVDGLDEYSGNHLDLLKVVNTLADGQNFKLCVSSRPWNVFEDSLGLDAQKKLYVHELTRRDIERYISSTLEENIHWKTETARDPRYQDLTSEITERAQGVFLWVSLVVRSVQEGLTNGDSIILLQKRTRELPSELGPFFRHILTSIPAIYHTQMALYFRAALEAPGVPTLLLYSFLDDHFERSLLSALEQPSILETSLDKSDAEITKRLSLARRRLNARSKGLLESHISSHQTKTASLGHSDAKVTFLHRTVRDFLLTAEMGQFLDEILGGYPVDTVVLGAHVELIEFISMGADLTLCSNSLVEEAMFYGGKAEKESPEAAVDFITRLGRIVPELSMVGEKSVRMMDLVLRNGLSHYVKHHTGIRSIGFQNRVAILRLALQPRKKKINGDVADSIAVARTLLETGSRVDDGIWAGYLYGKHHFVLERGLHPEKITLDMGEEVEMLELLLMHTNNINLTEERGDVIWGPLFEVIIRNLEMSPKLRSGQLRFLRALFSGGANPNAKYKGTRTVWSWFSQEVRAPSSSDMPTWQLDPIAAIVEMLLRAGADIKHADRLTMDDINGVFPPQLAQSVLITMQRCEEEHRTQGWMKRAKHTPDPHDPIGKGPPKESWISWIGRQVWFPAV</sequence>
<evidence type="ECO:0000259" key="4">
    <source>
        <dbReference type="Pfam" id="PF25053"/>
    </source>
</evidence>
<evidence type="ECO:0000256" key="2">
    <source>
        <dbReference type="SAM" id="MobiDB-lite"/>
    </source>
</evidence>
<feature type="domain" description="Nephrocystin 3-like N-terminal" evidence="3">
    <location>
        <begin position="326"/>
        <end position="503"/>
    </location>
</feature>
<feature type="region of interest" description="Disordered" evidence="2">
    <location>
        <begin position="301"/>
        <end position="321"/>
    </location>
</feature>
<evidence type="ECO:0000256" key="1">
    <source>
        <dbReference type="ARBA" id="ARBA00022737"/>
    </source>
</evidence>
<dbReference type="PANTHER" id="PTHR10039">
    <property type="entry name" value="AMELOGENIN"/>
    <property type="match status" value="1"/>
</dbReference>
<dbReference type="InterPro" id="IPR056693">
    <property type="entry name" value="DUF7791"/>
</dbReference>
<evidence type="ECO:0000313" key="5">
    <source>
        <dbReference type="EMBL" id="KAK3298802.1"/>
    </source>
</evidence>
<reference evidence="5" key="1">
    <citation type="journal article" date="2023" name="Mol. Phylogenet. Evol.">
        <title>Genome-scale phylogeny and comparative genomics of the fungal order Sordariales.</title>
        <authorList>
            <person name="Hensen N."/>
            <person name="Bonometti L."/>
            <person name="Westerberg I."/>
            <person name="Brannstrom I.O."/>
            <person name="Guillou S."/>
            <person name="Cros-Aarteil S."/>
            <person name="Calhoun S."/>
            <person name="Haridas S."/>
            <person name="Kuo A."/>
            <person name="Mondo S."/>
            <person name="Pangilinan J."/>
            <person name="Riley R."/>
            <person name="LaButti K."/>
            <person name="Andreopoulos B."/>
            <person name="Lipzen A."/>
            <person name="Chen C."/>
            <person name="Yan M."/>
            <person name="Daum C."/>
            <person name="Ng V."/>
            <person name="Clum A."/>
            <person name="Steindorff A."/>
            <person name="Ohm R.A."/>
            <person name="Martin F."/>
            <person name="Silar P."/>
            <person name="Natvig D.O."/>
            <person name="Lalanne C."/>
            <person name="Gautier V."/>
            <person name="Ament-Velasquez S.L."/>
            <person name="Kruys A."/>
            <person name="Hutchinson M.I."/>
            <person name="Powell A.J."/>
            <person name="Barry K."/>
            <person name="Miller A.N."/>
            <person name="Grigoriev I.V."/>
            <person name="Debuchy R."/>
            <person name="Gladieux P."/>
            <person name="Hiltunen Thoren M."/>
            <person name="Johannesson H."/>
        </authorList>
    </citation>
    <scope>NUCLEOTIDE SEQUENCE</scope>
    <source>
        <strain evidence="5">CBS 168.71</strain>
    </source>
</reference>
<evidence type="ECO:0000313" key="6">
    <source>
        <dbReference type="Proteomes" id="UP001278766"/>
    </source>
</evidence>
<evidence type="ECO:0008006" key="7">
    <source>
        <dbReference type="Google" id="ProtNLM"/>
    </source>
</evidence>
<organism evidence="5 6">
    <name type="scientific">Chaetomium fimeti</name>
    <dbReference type="NCBI Taxonomy" id="1854472"/>
    <lineage>
        <taxon>Eukaryota</taxon>
        <taxon>Fungi</taxon>
        <taxon>Dikarya</taxon>
        <taxon>Ascomycota</taxon>
        <taxon>Pezizomycotina</taxon>
        <taxon>Sordariomycetes</taxon>
        <taxon>Sordariomycetidae</taxon>
        <taxon>Sordariales</taxon>
        <taxon>Chaetomiaceae</taxon>
        <taxon>Chaetomium</taxon>
    </lineage>
</organism>
<name>A0AAE0LV89_9PEZI</name>
<dbReference type="GeneID" id="87845785"/>
<keyword evidence="6" id="KW-1185">Reference proteome</keyword>
<accession>A0AAE0LV89</accession>
<comment type="caution">
    <text evidence="5">The sequence shown here is derived from an EMBL/GenBank/DDBJ whole genome shotgun (WGS) entry which is preliminary data.</text>
</comment>
<feature type="domain" description="DUF7791" evidence="4">
    <location>
        <begin position="613"/>
        <end position="744"/>
    </location>
</feature>
<dbReference type="EMBL" id="JAUEPN010000002">
    <property type="protein sequence ID" value="KAK3298802.1"/>
    <property type="molecule type" value="Genomic_DNA"/>
</dbReference>
<dbReference type="Gene3D" id="1.25.40.20">
    <property type="entry name" value="Ankyrin repeat-containing domain"/>
    <property type="match status" value="1"/>
</dbReference>
<protein>
    <recommendedName>
        <fullName evidence="7">NACHT domain-containing protein</fullName>
    </recommendedName>
</protein>
<dbReference type="InterPro" id="IPR036770">
    <property type="entry name" value="Ankyrin_rpt-contain_sf"/>
</dbReference>
<gene>
    <name evidence="5" type="ORF">B0H64DRAFT_82654</name>
</gene>
<dbReference type="Pfam" id="PF25053">
    <property type="entry name" value="DUF7791"/>
    <property type="match status" value="1"/>
</dbReference>
<dbReference type="SUPFAM" id="SSF52540">
    <property type="entry name" value="P-loop containing nucleoside triphosphate hydrolases"/>
    <property type="match status" value="1"/>
</dbReference>
<evidence type="ECO:0000259" key="3">
    <source>
        <dbReference type="Pfam" id="PF24883"/>
    </source>
</evidence>
<dbReference type="InterPro" id="IPR027417">
    <property type="entry name" value="P-loop_NTPase"/>
</dbReference>
<dbReference type="Gene3D" id="3.40.50.300">
    <property type="entry name" value="P-loop containing nucleotide triphosphate hydrolases"/>
    <property type="match status" value="1"/>
</dbReference>
<dbReference type="InterPro" id="IPR056884">
    <property type="entry name" value="NPHP3-like_N"/>
</dbReference>
<dbReference type="Proteomes" id="UP001278766">
    <property type="component" value="Unassembled WGS sequence"/>
</dbReference>
<reference evidence="5" key="2">
    <citation type="submission" date="2023-06" db="EMBL/GenBank/DDBJ databases">
        <authorList>
            <consortium name="Lawrence Berkeley National Laboratory"/>
            <person name="Haridas S."/>
            <person name="Hensen N."/>
            <person name="Bonometti L."/>
            <person name="Westerberg I."/>
            <person name="Brannstrom I.O."/>
            <person name="Guillou S."/>
            <person name="Cros-Aarteil S."/>
            <person name="Calhoun S."/>
            <person name="Kuo A."/>
            <person name="Mondo S."/>
            <person name="Pangilinan J."/>
            <person name="Riley R."/>
            <person name="Labutti K."/>
            <person name="Andreopoulos B."/>
            <person name="Lipzen A."/>
            <person name="Chen C."/>
            <person name="Yanf M."/>
            <person name="Daum C."/>
            <person name="Ng V."/>
            <person name="Clum A."/>
            <person name="Steindorff A."/>
            <person name="Ohm R."/>
            <person name="Martin F."/>
            <person name="Silar P."/>
            <person name="Natvig D."/>
            <person name="Lalanne C."/>
            <person name="Gautier V."/>
            <person name="Ament-Velasquez S.L."/>
            <person name="Kruys A."/>
            <person name="Hutchinson M.I."/>
            <person name="Powell A.J."/>
            <person name="Barry K."/>
            <person name="Miller A.N."/>
            <person name="Grigoriev I.V."/>
            <person name="Debuchy R."/>
            <person name="Gladieux P."/>
            <person name="Thoren M.H."/>
            <person name="Johannesson H."/>
        </authorList>
    </citation>
    <scope>NUCLEOTIDE SEQUENCE</scope>
    <source>
        <strain evidence="5">CBS 168.71</strain>
    </source>
</reference>
<feature type="region of interest" description="Disordered" evidence="2">
    <location>
        <begin position="1054"/>
        <end position="1076"/>
    </location>
</feature>
<dbReference type="Pfam" id="PF24883">
    <property type="entry name" value="NPHP3_N"/>
    <property type="match status" value="1"/>
</dbReference>
<dbReference type="PANTHER" id="PTHR10039:SF5">
    <property type="entry name" value="NACHT DOMAIN-CONTAINING PROTEIN"/>
    <property type="match status" value="1"/>
</dbReference>
<dbReference type="AlphaFoldDB" id="A0AAE0LV89"/>
<keyword evidence="1" id="KW-0677">Repeat</keyword>
<proteinExistence type="predicted"/>
<dbReference type="RefSeq" id="XP_062662316.1">
    <property type="nucleotide sequence ID" value="XM_062808837.1"/>
</dbReference>